<sequence length="127" mass="15014">MYAQHICFQVDSVRIISLPRQLKTKLSLIDYDVLNFEPASLKKDTIIRNVIELNELINVLGKIDDYETLGSSIDTRMVICIFIDKDFVLKVSVDYLGNFKYLGDIYFREKEMLDWIRRNVSTWKDIR</sequence>
<evidence type="ECO:0000313" key="2">
    <source>
        <dbReference type="Proteomes" id="UP001501126"/>
    </source>
</evidence>
<reference evidence="2" key="1">
    <citation type="journal article" date="2019" name="Int. J. Syst. Evol. Microbiol.">
        <title>The Global Catalogue of Microorganisms (GCM) 10K type strain sequencing project: providing services to taxonomists for standard genome sequencing and annotation.</title>
        <authorList>
            <consortium name="The Broad Institute Genomics Platform"/>
            <consortium name="The Broad Institute Genome Sequencing Center for Infectious Disease"/>
            <person name="Wu L."/>
            <person name="Ma J."/>
        </authorList>
    </citation>
    <scope>NUCLEOTIDE SEQUENCE [LARGE SCALE GENOMIC DNA]</scope>
    <source>
        <strain evidence="2">JCM 16083</strain>
    </source>
</reference>
<keyword evidence="2" id="KW-1185">Reference proteome</keyword>
<organism evidence="1 2">
    <name type="scientific">Wandonia haliotis</name>
    <dbReference type="NCBI Taxonomy" id="574963"/>
    <lineage>
        <taxon>Bacteria</taxon>
        <taxon>Pseudomonadati</taxon>
        <taxon>Bacteroidota</taxon>
        <taxon>Flavobacteriia</taxon>
        <taxon>Flavobacteriales</taxon>
        <taxon>Crocinitomicaceae</taxon>
        <taxon>Wandonia</taxon>
    </lineage>
</organism>
<proteinExistence type="predicted"/>
<dbReference type="EMBL" id="BAAAFH010000003">
    <property type="protein sequence ID" value="GAA0874361.1"/>
    <property type="molecule type" value="Genomic_DNA"/>
</dbReference>
<dbReference type="Proteomes" id="UP001501126">
    <property type="component" value="Unassembled WGS sequence"/>
</dbReference>
<comment type="caution">
    <text evidence="1">The sequence shown here is derived from an EMBL/GenBank/DDBJ whole genome shotgun (WGS) entry which is preliminary data.</text>
</comment>
<accession>A0ABP3XYC3</accession>
<name>A0ABP3XYC3_9FLAO</name>
<protein>
    <submittedName>
        <fullName evidence="1">Uncharacterized protein</fullName>
    </submittedName>
</protein>
<gene>
    <name evidence="1" type="ORF">GCM10009118_07690</name>
</gene>
<evidence type="ECO:0000313" key="1">
    <source>
        <dbReference type="EMBL" id="GAA0874361.1"/>
    </source>
</evidence>